<evidence type="ECO:0000256" key="1">
    <source>
        <dbReference type="SAM" id="Phobius"/>
    </source>
</evidence>
<dbReference type="OrthoDB" id="4755186at2759"/>
<comment type="caution">
    <text evidence="3">The sequence shown here is derived from an EMBL/GenBank/DDBJ whole genome shotgun (WGS) entry which is preliminary data.</text>
</comment>
<evidence type="ECO:0000313" key="3">
    <source>
        <dbReference type="EMBL" id="KAG7132765.1"/>
    </source>
</evidence>
<evidence type="ECO:0000313" key="4">
    <source>
        <dbReference type="Proteomes" id="UP000689129"/>
    </source>
</evidence>
<feature type="signal peptide" evidence="2">
    <location>
        <begin position="1"/>
        <end position="19"/>
    </location>
</feature>
<organism evidence="3 4">
    <name type="scientific">Verticillium longisporum</name>
    <name type="common">Verticillium dahliae var. longisporum</name>
    <dbReference type="NCBI Taxonomy" id="100787"/>
    <lineage>
        <taxon>Eukaryota</taxon>
        <taxon>Fungi</taxon>
        <taxon>Dikarya</taxon>
        <taxon>Ascomycota</taxon>
        <taxon>Pezizomycotina</taxon>
        <taxon>Sordariomycetes</taxon>
        <taxon>Hypocreomycetidae</taxon>
        <taxon>Glomerellales</taxon>
        <taxon>Plectosphaerellaceae</taxon>
        <taxon>Verticillium</taxon>
    </lineage>
</organism>
<accession>A0A8I2ZJB3</accession>
<proteinExistence type="predicted"/>
<keyword evidence="1" id="KW-0812">Transmembrane</keyword>
<dbReference type="Proteomes" id="UP000689129">
    <property type="component" value="Unassembled WGS sequence"/>
</dbReference>
<reference evidence="3" key="1">
    <citation type="journal article" date="2021" name="Mol. Plant Pathol.">
        <title>A 20-kb lineage-specific genomic region tames virulence in pathogenic amphidiploid Verticillium longisporum.</title>
        <authorList>
            <person name="Harting R."/>
            <person name="Starke J."/>
            <person name="Kusch H."/>
            <person name="Poggeler S."/>
            <person name="Maurus I."/>
            <person name="Schluter R."/>
            <person name="Landesfeind M."/>
            <person name="Bulla I."/>
            <person name="Nowrousian M."/>
            <person name="de Jonge R."/>
            <person name="Stahlhut G."/>
            <person name="Hoff K.J."/>
            <person name="Asshauer K.P."/>
            <person name="Thurmer A."/>
            <person name="Stanke M."/>
            <person name="Daniel R."/>
            <person name="Morgenstern B."/>
            <person name="Thomma B.P.H.J."/>
            <person name="Kronstad J.W."/>
            <person name="Braus-Stromeyer S.A."/>
            <person name="Braus G.H."/>
        </authorList>
    </citation>
    <scope>NUCLEOTIDE SEQUENCE</scope>
    <source>
        <strain evidence="3">Vl32</strain>
    </source>
</reference>
<keyword evidence="1" id="KW-0472">Membrane</keyword>
<keyword evidence="2" id="KW-0732">Signal</keyword>
<gene>
    <name evidence="3" type="ORF">HYQ45_008900</name>
</gene>
<feature type="chain" id="PRO_5034713158" description="Apple domain-containing protein" evidence="2">
    <location>
        <begin position="20"/>
        <end position="268"/>
    </location>
</feature>
<evidence type="ECO:0000256" key="2">
    <source>
        <dbReference type="SAM" id="SignalP"/>
    </source>
</evidence>
<dbReference type="EMBL" id="JAEMWZ010000176">
    <property type="protein sequence ID" value="KAG7132765.1"/>
    <property type="molecule type" value="Genomic_DNA"/>
</dbReference>
<feature type="transmembrane region" description="Helical" evidence="1">
    <location>
        <begin position="220"/>
        <end position="243"/>
    </location>
</feature>
<keyword evidence="1" id="KW-1133">Transmembrane helix</keyword>
<sequence>MQFIRNIVSFFTLLGLAAAAYDPAFDSQCASDGICLSSFKWCRDDAFRPSGDDCHWPQGASSLWVGGGGGRTALLDSDPGYENAWRHANGSLPVTIRWLSGLPDQMPEKEDDQSLRTIYETRPAQDLTANKRMSGTYRFTPQTILDEYQANRMPNVTIEAAWLMARTWRNVITISQPGASLDGPADFSHNFLLADAELKGLLADRRRASARDLGASQQRWGIGVGVGVGIGLPLVVTLTWIAARRKATGRKVWSVRSSDNVKFGRASA</sequence>
<protein>
    <recommendedName>
        <fullName evidence="5">Apple domain-containing protein</fullName>
    </recommendedName>
</protein>
<evidence type="ECO:0008006" key="5">
    <source>
        <dbReference type="Google" id="ProtNLM"/>
    </source>
</evidence>
<name>A0A8I2ZJB3_VERLO</name>
<dbReference type="AlphaFoldDB" id="A0A8I2ZJB3"/>